<feature type="region of interest" description="Disordered" evidence="1">
    <location>
        <begin position="133"/>
        <end position="189"/>
    </location>
</feature>
<gene>
    <name evidence="2" type="ORF">CVT23_09310</name>
</gene>
<reference evidence="2 3" key="1">
    <citation type="submission" date="2017-11" db="EMBL/GenBank/DDBJ databases">
        <title>Draft genome sequence of Rhizobiales bacterium SY3-13.</title>
        <authorList>
            <person name="Sun C."/>
        </authorList>
    </citation>
    <scope>NUCLEOTIDE SEQUENCE [LARGE SCALE GENOMIC DNA]</scope>
    <source>
        <strain evidence="2 3">SY3-13</strain>
    </source>
</reference>
<evidence type="ECO:0000256" key="1">
    <source>
        <dbReference type="SAM" id="MobiDB-lite"/>
    </source>
</evidence>
<dbReference type="OrthoDB" id="7585945at2"/>
<keyword evidence="3" id="KW-1185">Reference proteome</keyword>
<organism evidence="2 3">
    <name type="scientific">Minwuia thermotolerans</name>
    <dbReference type="NCBI Taxonomy" id="2056226"/>
    <lineage>
        <taxon>Bacteria</taxon>
        <taxon>Pseudomonadati</taxon>
        <taxon>Pseudomonadota</taxon>
        <taxon>Alphaproteobacteria</taxon>
        <taxon>Minwuiales</taxon>
        <taxon>Minwuiaceae</taxon>
        <taxon>Minwuia</taxon>
    </lineage>
</organism>
<dbReference type="RefSeq" id="WP_109793230.1">
    <property type="nucleotide sequence ID" value="NZ_PHIG01000031.1"/>
</dbReference>
<proteinExistence type="predicted"/>
<name>A0A2M9G2M7_9PROT</name>
<dbReference type="AlphaFoldDB" id="A0A2M9G2M7"/>
<sequence length="189" mass="20231">MIRLTLPDEPYWIDLGDGVAVRVRPCDTRAYQTARSASRMAASEALAAIETVESHGGSIADLDLTDRAEIEGLSQQVFVQALARAAIVDWRGVVDDEDRPLALTPERAAELMRFHDIAERFLDEYGMPYERRFSEGNASGPSAAGISAEGPTTAPDAAKPDRPAPADGAGETDGDAPTGPASRDRKKAH</sequence>
<comment type="caution">
    <text evidence="2">The sequence shown here is derived from an EMBL/GenBank/DDBJ whole genome shotgun (WGS) entry which is preliminary data.</text>
</comment>
<accession>A0A2M9G2M7</accession>
<evidence type="ECO:0000313" key="3">
    <source>
        <dbReference type="Proteomes" id="UP000229498"/>
    </source>
</evidence>
<dbReference type="Proteomes" id="UP000229498">
    <property type="component" value="Unassembled WGS sequence"/>
</dbReference>
<protein>
    <submittedName>
        <fullName evidence="2">Uncharacterized protein</fullName>
    </submittedName>
</protein>
<evidence type="ECO:0000313" key="2">
    <source>
        <dbReference type="EMBL" id="PJK29955.1"/>
    </source>
</evidence>
<dbReference type="EMBL" id="PHIG01000031">
    <property type="protein sequence ID" value="PJK29955.1"/>
    <property type="molecule type" value="Genomic_DNA"/>
</dbReference>